<dbReference type="InterPro" id="IPR045860">
    <property type="entry name" value="Snake_toxin-like_sf"/>
</dbReference>
<feature type="transmembrane region" description="Helical" evidence="1">
    <location>
        <begin position="38"/>
        <end position="55"/>
    </location>
</feature>
<gene>
    <name evidence="4" type="primary">LOC108902552</name>
</gene>
<dbReference type="RefSeq" id="XP_018559991.1">
    <property type="nucleotide sequence ID" value="XM_018704475.1"/>
</dbReference>
<proteinExistence type="predicted"/>
<keyword evidence="1" id="KW-1133">Transmembrane helix</keyword>
<evidence type="ECO:0000256" key="1">
    <source>
        <dbReference type="SAM" id="Phobius"/>
    </source>
</evidence>
<dbReference type="AlphaFoldDB" id="A0AAJ7VLE9"/>
<keyword evidence="1" id="KW-0472">Membrane</keyword>
<keyword evidence="1" id="KW-0812">Transmembrane</keyword>
<evidence type="ECO:0000259" key="2">
    <source>
        <dbReference type="Pfam" id="PF00021"/>
    </source>
</evidence>
<protein>
    <submittedName>
        <fullName evidence="4">CD59 glycoprotein</fullName>
    </submittedName>
</protein>
<reference evidence="4" key="1">
    <citation type="submission" date="2025-08" db="UniProtKB">
        <authorList>
            <consortium name="RefSeq"/>
        </authorList>
    </citation>
    <scope>IDENTIFICATION</scope>
    <source>
        <tissue evidence="4">Brain</tissue>
    </source>
</reference>
<dbReference type="GO" id="GO:0098552">
    <property type="term" value="C:side of membrane"/>
    <property type="evidence" value="ECO:0007669"/>
    <property type="project" value="UniProtKB-KW"/>
</dbReference>
<dbReference type="KEGG" id="lcf:108902552"/>
<evidence type="ECO:0000313" key="4">
    <source>
        <dbReference type="RefSeq" id="XP_018559991.1"/>
    </source>
</evidence>
<sequence length="128" mass="14497">MSRLMRSYKRTEEAEERYTVDKPAQVQKTSEETVKMKVFAFALLLLVAVTYGEALQCINCVREAPDTGDCVETVETCPPEMDTCAKITYPAPHENTFHKSCFKMVECLKLAITQGLKVNCCNWDSCNK</sequence>
<name>A0AAJ7VLE9_LATCA</name>
<dbReference type="GeneID" id="108902552"/>
<evidence type="ECO:0000313" key="3">
    <source>
        <dbReference type="Proteomes" id="UP000694890"/>
    </source>
</evidence>
<accession>A0AAJ7VLE9</accession>
<dbReference type="Proteomes" id="UP000694890">
    <property type="component" value="Linkage group LG7_2"/>
</dbReference>
<dbReference type="InterPro" id="IPR016054">
    <property type="entry name" value="LY6_UPA_recep-like"/>
</dbReference>
<organism evidence="3 4">
    <name type="scientific">Lates calcarifer</name>
    <name type="common">Barramundi</name>
    <name type="synonym">Holocentrus calcarifer</name>
    <dbReference type="NCBI Taxonomy" id="8187"/>
    <lineage>
        <taxon>Eukaryota</taxon>
        <taxon>Metazoa</taxon>
        <taxon>Chordata</taxon>
        <taxon>Craniata</taxon>
        <taxon>Vertebrata</taxon>
        <taxon>Euteleostomi</taxon>
        <taxon>Actinopterygii</taxon>
        <taxon>Neopterygii</taxon>
        <taxon>Teleostei</taxon>
        <taxon>Neoteleostei</taxon>
        <taxon>Acanthomorphata</taxon>
        <taxon>Carangaria</taxon>
        <taxon>Carangaria incertae sedis</taxon>
        <taxon>Centropomidae</taxon>
        <taxon>Lates</taxon>
    </lineage>
</organism>
<dbReference type="SUPFAM" id="SSF57302">
    <property type="entry name" value="Snake toxin-like"/>
    <property type="match status" value="1"/>
</dbReference>
<dbReference type="Gene3D" id="2.10.60.10">
    <property type="entry name" value="CD59"/>
    <property type="match status" value="1"/>
</dbReference>
<feature type="domain" description="UPAR/Ly6" evidence="2">
    <location>
        <begin position="54"/>
        <end position="128"/>
    </location>
</feature>
<dbReference type="Pfam" id="PF00021">
    <property type="entry name" value="UPAR_LY6"/>
    <property type="match status" value="1"/>
</dbReference>